<dbReference type="Pfam" id="PF01648">
    <property type="entry name" value="ACPS"/>
    <property type="match status" value="1"/>
</dbReference>
<evidence type="ECO:0000259" key="3">
    <source>
        <dbReference type="Pfam" id="PF01648"/>
    </source>
</evidence>
<keyword evidence="2 4" id="KW-0808">Transferase</keyword>
<comment type="caution">
    <text evidence="4">The sequence shown here is derived from an EMBL/GenBank/DDBJ whole genome shotgun (WGS) entry which is preliminary data.</text>
</comment>
<gene>
    <name evidence="4" type="ORF">ACFPDQ_01220</name>
</gene>
<evidence type="ECO:0000313" key="5">
    <source>
        <dbReference type="Proteomes" id="UP001595926"/>
    </source>
</evidence>
<dbReference type="GO" id="GO:0016740">
    <property type="term" value="F:transferase activity"/>
    <property type="evidence" value="ECO:0007669"/>
    <property type="project" value="UniProtKB-KW"/>
</dbReference>
<dbReference type="InterPro" id="IPR050559">
    <property type="entry name" value="P-Pant_transferase_sf"/>
</dbReference>
<dbReference type="InterPro" id="IPR037143">
    <property type="entry name" value="4-PPantetheinyl_Trfase_dom_sf"/>
</dbReference>
<dbReference type="PANTHER" id="PTHR12215:SF10">
    <property type="entry name" value="L-AMINOADIPATE-SEMIALDEHYDE DEHYDROGENASE-PHOSPHOPANTETHEINYL TRANSFERASE"/>
    <property type="match status" value="1"/>
</dbReference>
<sequence length="212" mass="25073">MEIIELYFYHLPSINVEEVKKYLILNKLFNSNEIEKFSRTKLCSLWFRYDKLSLKLNIFPKNLELDFEVSQRPILKKGNLDFNISHSGDWLIGAISSSRIGVDIEKINLNRDVKSIAKNFYSLEENSLLENSSNSYIENFYKLWTIKEASAKYFGISILKYLNKENQTEKKLSLLQYKFQNEYFITISTSLEKEVKLINLNKEIKLDIKRVN</sequence>
<proteinExistence type="inferred from homology"/>
<feature type="domain" description="4'-phosphopantetheinyl transferase" evidence="3">
    <location>
        <begin position="99"/>
        <end position="163"/>
    </location>
</feature>
<keyword evidence="5" id="KW-1185">Reference proteome</keyword>
<protein>
    <submittedName>
        <fullName evidence="4">4'-phosphopantetheinyl transferase family protein</fullName>
    </submittedName>
</protein>
<reference evidence="5" key="1">
    <citation type="journal article" date="2019" name="Int. J. Syst. Evol. Microbiol.">
        <title>The Global Catalogue of Microorganisms (GCM) 10K type strain sequencing project: providing services to taxonomists for standard genome sequencing and annotation.</title>
        <authorList>
            <consortium name="The Broad Institute Genomics Platform"/>
            <consortium name="The Broad Institute Genome Sequencing Center for Infectious Disease"/>
            <person name="Wu L."/>
            <person name="Ma J."/>
        </authorList>
    </citation>
    <scope>NUCLEOTIDE SEQUENCE [LARGE SCALE GENOMIC DNA]</scope>
    <source>
        <strain evidence="5">CGMCC 1.13718</strain>
    </source>
</reference>
<dbReference type="Proteomes" id="UP001595926">
    <property type="component" value="Unassembled WGS sequence"/>
</dbReference>
<evidence type="ECO:0000313" key="4">
    <source>
        <dbReference type="EMBL" id="MFC4891668.1"/>
    </source>
</evidence>
<dbReference type="EMBL" id="JBHSJH010000001">
    <property type="protein sequence ID" value="MFC4891668.1"/>
    <property type="molecule type" value="Genomic_DNA"/>
</dbReference>
<dbReference type="Gene3D" id="3.90.470.20">
    <property type="entry name" value="4'-phosphopantetheinyl transferase domain"/>
    <property type="match status" value="1"/>
</dbReference>
<name>A0ABV9T970_9GAMM</name>
<accession>A0ABV9T970</accession>
<organism evidence="4 5">
    <name type="scientific">Pseudofrancisella aestuarii</name>
    <dbReference type="NCBI Taxonomy" id="2670347"/>
    <lineage>
        <taxon>Bacteria</taxon>
        <taxon>Pseudomonadati</taxon>
        <taxon>Pseudomonadota</taxon>
        <taxon>Gammaproteobacteria</taxon>
        <taxon>Thiotrichales</taxon>
        <taxon>Francisellaceae</taxon>
        <taxon>Pseudofrancisella</taxon>
    </lineage>
</organism>
<evidence type="ECO:0000256" key="1">
    <source>
        <dbReference type="ARBA" id="ARBA00010990"/>
    </source>
</evidence>
<dbReference type="RefSeq" id="WP_119330596.1">
    <property type="nucleotide sequence ID" value="NZ_JBHSJH010000001.1"/>
</dbReference>
<evidence type="ECO:0000256" key="2">
    <source>
        <dbReference type="ARBA" id="ARBA00022679"/>
    </source>
</evidence>
<dbReference type="SUPFAM" id="SSF56214">
    <property type="entry name" value="4'-phosphopantetheinyl transferase"/>
    <property type="match status" value="2"/>
</dbReference>
<comment type="similarity">
    <text evidence="1">Belongs to the P-Pant transferase superfamily. Gsp/Sfp/HetI/AcpT family.</text>
</comment>
<dbReference type="PANTHER" id="PTHR12215">
    <property type="entry name" value="PHOSPHOPANTETHEINE TRANSFERASE"/>
    <property type="match status" value="1"/>
</dbReference>
<dbReference type="InterPro" id="IPR008278">
    <property type="entry name" value="4-PPantetheinyl_Trfase_dom"/>
</dbReference>